<feature type="compositionally biased region" description="Gly residues" evidence="12">
    <location>
        <begin position="323"/>
        <end position="332"/>
    </location>
</feature>
<keyword evidence="8" id="KW-0677">Repeat</keyword>
<evidence type="ECO:0000256" key="2">
    <source>
        <dbReference type="ARBA" id="ARBA00003696"/>
    </source>
</evidence>
<evidence type="ECO:0000313" key="14">
    <source>
        <dbReference type="EMBL" id="KAF0030983.1"/>
    </source>
</evidence>
<feature type="compositionally biased region" description="Basic and acidic residues" evidence="12">
    <location>
        <begin position="472"/>
        <end position="482"/>
    </location>
</feature>
<dbReference type="Pfam" id="PF01391">
    <property type="entry name" value="Collagen"/>
    <property type="match status" value="6"/>
</dbReference>
<gene>
    <name evidence="14" type="ORF">F2P81_017714</name>
</gene>
<proteinExistence type="inferred from homology"/>
<dbReference type="GO" id="GO:0030020">
    <property type="term" value="F:extracellular matrix structural constituent conferring tensile strength"/>
    <property type="evidence" value="ECO:0007669"/>
    <property type="project" value="TreeGrafter"/>
</dbReference>
<feature type="compositionally biased region" description="Pro residues" evidence="12">
    <location>
        <begin position="519"/>
        <end position="528"/>
    </location>
</feature>
<organism evidence="14 15">
    <name type="scientific">Scophthalmus maximus</name>
    <name type="common">Turbot</name>
    <name type="synonym">Psetta maxima</name>
    <dbReference type="NCBI Taxonomy" id="52904"/>
    <lineage>
        <taxon>Eukaryota</taxon>
        <taxon>Metazoa</taxon>
        <taxon>Chordata</taxon>
        <taxon>Craniata</taxon>
        <taxon>Vertebrata</taxon>
        <taxon>Euteleostomi</taxon>
        <taxon>Actinopterygii</taxon>
        <taxon>Neopterygii</taxon>
        <taxon>Teleostei</taxon>
        <taxon>Neoteleostei</taxon>
        <taxon>Acanthomorphata</taxon>
        <taxon>Carangaria</taxon>
        <taxon>Pleuronectiformes</taxon>
        <taxon>Pleuronectoidei</taxon>
        <taxon>Scophthalmidae</taxon>
        <taxon>Scophthalmus</taxon>
    </lineage>
</organism>
<evidence type="ECO:0000256" key="3">
    <source>
        <dbReference type="ARBA" id="ARBA00004302"/>
    </source>
</evidence>
<evidence type="ECO:0000256" key="7">
    <source>
        <dbReference type="ARBA" id="ARBA00022702"/>
    </source>
</evidence>
<keyword evidence="9" id="KW-0084">Basement membrane</keyword>
<keyword evidence="11" id="KW-1015">Disulfide bond</keyword>
<dbReference type="InterPro" id="IPR016187">
    <property type="entry name" value="CTDL_fold"/>
</dbReference>
<keyword evidence="6" id="KW-0272">Extracellular matrix</keyword>
<comment type="function">
    <text evidence="1">Somatostatin inhibits the release of somatotropin.</text>
</comment>
<feature type="region of interest" description="Disordered" evidence="12">
    <location>
        <begin position="385"/>
        <end position="421"/>
    </location>
</feature>
<keyword evidence="5" id="KW-0964">Secreted</keyword>
<feature type="compositionally biased region" description="Low complexity" evidence="12">
    <location>
        <begin position="48"/>
        <end position="57"/>
    </location>
</feature>
<comment type="caution">
    <text evidence="14">The sequence shown here is derived from an EMBL/GenBank/DDBJ whole genome shotgun (WGS) entry which is preliminary data.</text>
</comment>
<dbReference type="Pfam" id="PF01413">
    <property type="entry name" value="C4"/>
    <property type="match status" value="2"/>
</dbReference>
<dbReference type="PANTHER" id="PTHR24023:SF372">
    <property type="entry name" value="COLLAGEN ALPHA-1(XVI) CHAIN"/>
    <property type="match status" value="1"/>
</dbReference>
<dbReference type="SUPFAM" id="SSF56436">
    <property type="entry name" value="C-type lectin-like"/>
    <property type="match status" value="2"/>
</dbReference>
<dbReference type="EMBL" id="VEVO01000015">
    <property type="protein sequence ID" value="KAF0030983.1"/>
    <property type="molecule type" value="Genomic_DNA"/>
</dbReference>
<dbReference type="Pfam" id="PF03002">
    <property type="entry name" value="Somatostatin"/>
    <property type="match status" value="1"/>
</dbReference>
<evidence type="ECO:0000256" key="10">
    <source>
        <dbReference type="ARBA" id="ARBA00023119"/>
    </source>
</evidence>
<keyword evidence="10" id="KW-0176">Collagen</keyword>
<protein>
    <recommendedName>
        <fullName evidence="13">Collagen IV NC1 domain-containing protein</fullName>
    </recommendedName>
</protein>
<dbReference type="InterPro" id="IPR008160">
    <property type="entry name" value="Collagen"/>
</dbReference>
<evidence type="ECO:0000256" key="1">
    <source>
        <dbReference type="ARBA" id="ARBA00003524"/>
    </source>
</evidence>
<feature type="compositionally biased region" description="Low complexity" evidence="12">
    <location>
        <begin position="581"/>
        <end position="591"/>
    </location>
</feature>
<dbReference type="InterPro" id="IPR036954">
    <property type="entry name" value="Collagen_IV_NC_sf"/>
</dbReference>
<comment type="function">
    <text evidence="2">Type IV collagen is the major structural component of glomerular basement membranes (GBM), forming a 'chicken-wire' meshwork together with laminins, proteoglycans and entactin/nidogen.</text>
</comment>
<dbReference type="InterPro" id="IPR001442">
    <property type="entry name" value="Collagen_IV_NC"/>
</dbReference>
<evidence type="ECO:0000256" key="12">
    <source>
        <dbReference type="SAM" id="MobiDB-lite"/>
    </source>
</evidence>
<dbReference type="GO" id="GO:0005179">
    <property type="term" value="F:hormone activity"/>
    <property type="evidence" value="ECO:0007669"/>
    <property type="project" value="UniProtKB-KW"/>
</dbReference>
<feature type="compositionally biased region" description="Basic and acidic residues" evidence="12">
    <location>
        <begin position="195"/>
        <end position="209"/>
    </location>
</feature>
<dbReference type="PROSITE" id="PS51403">
    <property type="entry name" value="NC1_IV"/>
    <property type="match status" value="1"/>
</dbReference>
<dbReference type="Gene3D" id="2.170.240.10">
    <property type="entry name" value="Collagen IV, non-collagenous"/>
    <property type="match status" value="1"/>
</dbReference>
<dbReference type="GO" id="GO:0005581">
    <property type="term" value="C:collagen trimer"/>
    <property type="evidence" value="ECO:0007669"/>
    <property type="project" value="UniProtKB-KW"/>
</dbReference>
<evidence type="ECO:0000256" key="4">
    <source>
        <dbReference type="ARBA" id="ARBA00008327"/>
    </source>
</evidence>
<feature type="region of interest" description="Disordered" evidence="12">
    <location>
        <begin position="170"/>
        <end position="242"/>
    </location>
</feature>
<accession>A0A6A4S9R0</accession>
<sequence length="1304" mass="138151">MKKNVRQEIEAVCSETVQEDKQGEPGYLGEHGLPGVIGYPGNEGHQGPPGEKGLPGKPGFPGPPGLPVRTSLRYSENIDKTFTEHSQNMGDVGYQGLPGVPGPVGFRGRPGMRGTKGNSFVFPVPPDIKGLTGQQGLEGQKLTHKGFYFRIIGGSVLSRDLVPASSGPDGIVFVSQGQEGPSPVIPGPRGQTGDPGKHGVKGEQGERGDPGSLGKQGKDGLIGELGLPGDPGDRGYLGPPGIEGSKVVQNHIFLKGQLGVPGPHGPPGPAGEPGIIGFPGLQGESGVAPTGPPGPHGSPGLTGPKGEPGETGPLIIGPPGDTGVPGGPGAEGEPGEPGIPDLLPGDVGFPGAKGTKGLMGLTGTRGEDGQTGEKGEVCFVCPVVSSDPGSPGRPGEPGEAGMTGSDGFPGTKGDKGVKGVRGPLGPQVLQVLKATWESLDSEGFLENQVKKVLQVRSRLLQEIQDRKERKVYLEIQDPKGDRGIGFPGQQGQSGPQGEDGSVGPQGDPGPQGEDGVPGSPGPDGPPGPNGRNALDGVSGPNGFLGVCLEGPPGPEGGEGQMGIIGFTGLPGDPGRAGQTGPLGPNGLPGNPGEMGKPGFKGEKGSTGPCGEPGSDGKPGSGGPKGIKGELSPPGPGFKGCPGEKVHLDLLEKRVVTVLRGKLDLQDPAVSQVTKGLLEILVLPVPEEARDKMGYLDLQERKEPWEALLGRRALLDPVALLVPVVLEENQGVLVLLDSLVLLAVLARREFALQEEKEKTVSLEHKEQKVLLDVRVLLALQVLVIKERREVKQQQVTQDHRVTLATLVLEASRDTPEKDGFLFTRHSQNLFVPSCPAGSNEVYSGYSLLFINGNNRAHGQDLGTLGSCLPLFTTMPFLFCNTDSTCRYASRNDYSYWLSTNETLPASVPCTVCEARANVIAIHSQTSYVPDCPSGWDRLWLGFSFVMETGVGAEGSGQPLASPGSCLEYFRKIPFIECHGRGTCNYYTDSYSYWLAALNPNDMFRDVCSPCCSSPDDTTVTGLISDGDESAYRREINSWSNNLELNTLKTVEMTVDSSPYSTALSAVDSFSRRLSIKHTARHVTCGGGDSGFKTAAPRGPGTRDQPRTRTQHQDQQKEPDQQTVGMQSPRCPAIFILVLMVLCSPVSSQDDRNQDQDQDQYQDLDLELRHHRLLQRARSADLLTQEWSKRAVADLLAQMSLPEADAQRDAEMVSTATGGKMNLERSIEPPNNLPPRERKAGCKSFYWKGYTSCDDDEDGDEGIVGEHHVLVQLLPPRRFWNLPVERVCFRVVKQRQLHVGGVVRIA</sequence>
<dbReference type="PANTHER" id="PTHR24023">
    <property type="entry name" value="COLLAGEN ALPHA"/>
    <property type="match status" value="1"/>
</dbReference>
<dbReference type="GO" id="GO:0030198">
    <property type="term" value="P:extracellular matrix organization"/>
    <property type="evidence" value="ECO:0007669"/>
    <property type="project" value="TreeGrafter"/>
</dbReference>
<feature type="compositionally biased region" description="Low complexity" evidence="12">
    <location>
        <begin position="489"/>
        <end position="517"/>
    </location>
</feature>
<evidence type="ECO:0000256" key="11">
    <source>
        <dbReference type="ARBA" id="ARBA00023157"/>
    </source>
</evidence>
<feature type="compositionally biased region" description="Gly residues" evidence="12">
    <location>
        <begin position="616"/>
        <end position="625"/>
    </location>
</feature>
<dbReference type="Proteomes" id="UP000438429">
    <property type="component" value="Unassembled WGS sequence"/>
</dbReference>
<feature type="region of interest" description="Disordered" evidence="12">
    <location>
        <begin position="1083"/>
        <end position="1124"/>
    </location>
</feature>
<evidence type="ECO:0000256" key="9">
    <source>
        <dbReference type="ARBA" id="ARBA00022869"/>
    </source>
</evidence>
<feature type="region of interest" description="Disordered" evidence="12">
    <location>
        <begin position="38"/>
        <end position="69"/>
    </location>
</feature>
<comment type="subcellular location">
    <subcellularLocation>
        <location evidence="3">Secreted</location>
        <location evidence="3">Extracellular space</location>
        <location evidence="3">Extracellular matrix</location>
        <location evidence="3">Basement membrane</location>
    </subcellularLocation>
</comment>
<keyword evidence="7" id="KW-0372">Hormone</keyword>
<evidence type="ECO:0000259" key="13">
    <source>
        <dbReference type="PROSITE" id="PS51403"/>
    </source>
</evidence>
<evidence type="ECO:0000256" key="6">
    <source>
        <dbReference type="ARBA" id="ARBA00022530"/>
    </source>
</evidence>
<name>A0A6A4S9R0_SCOMX</name>
<dbReference type="GO" id="GO:0005615">
    <property type="term" value="C:extracellular space"/>
    <property type="evidence" value="ECO:0007669"/>
    <property type="project" value="TreeGrafter"/>
</dbReference>
<dbReference type="FunFam" id="2.170.240.10:FF:000001">
    <property type="entry name" value="Collagen IV alpha 1 chain"/>
    <property type="match status" value="1"/>
</dbReference>
<dbReference type="SMART" id="SM00111">
    <property type="entry name" value="C4"/>
    <property type="match status" value="2"/>
</dbReference>
<evidence type="ECO:0000256" key="8">
    <source>
        <dbReference type="ARBA" id="ARBA00022737"/>
    </source>
</evidence>
<comment type="similarity">
    <text evidence="4">Belongs to the somatostatin family.</text>
</comment>
<feature type="region of interest" description="Disordered" evidence="12">
    <location>
        <begin position="472"/>
        <end position="638"/>
    </location>
</feature>
<feature type="domain" description="Collagen IV NC1" evidence="13">
    <location>
        <begin position="818"/>
        <end position="1003"/>
    </location>
</feature>
<reference evidence="14 15" key="1">
    <citation type="submission" date="2019-06" db="EMBL/GenBank/DDBJ databases">
        <title>Draft genomes of female and male turbot (Scophthalmus maximus).</title>
        <authorList>
            <person name="Xu H."/>
            <person name="Xu X.-W."/>
            <person name="Shao C."/>
            <person name="Chen S."/>
        </authorList>
    </citation>
    <scope>NUCLEOTIDE SEQUENCE [LARGE SCALE GENOMIC DNA]</scope>
    <source>
        <strain evidence="14">Ysfricsl-2016a</strain>
        <tissue evidence="14">Blood</tissue>
    </source>
</reference>
<dbReference type="InterPro" id="IPR018142">
    <property type="entry name" value="Somatostatin/Cortistatin_C"/>
</dbReference>
<dbReference type="GO" id="GO:0005604">
    <property type="term" value="C:basement membrane"/>
    <property type="evidence" value="ECO:0007669"/>
    <property type="project" value="UniProtKB-SubCell"/>
</dbReference>
<evidence type="ECO:0000256" key="5">
    <source>
        <dbReference type="ARBA" id="ARBA00022525"/>
    </source>
</evidence>
<feature type="region of interest" description="Disordered" evidence="12">
    <location>
        <begin position="258"/>
        <end position="344"/>
    </location>
</feature>
<evidence type="ECO:0000313" key="15">
    <source>
        <dbReference type="Proteomes" id="UP000438429"/>
    </source>
</evidence>
<dbReference type="InterPro" id="IPR050149">
    <property type="entry name" value="Collagen_superfamily"/>
</dbReference>
<feature type="compositionally biased region" description="Low complexity" evidence="12">
    <location>
        <begin position="298"/>
        <end position="322"/>
    </location>
</feature>
<feature type="compositionally biased region" description="Basic and acidic residues" evidence="12">
    <location>
        <begin position="1102"/>
        <end position="1118"/>
    </location>
</feature>